<accession>A0ACC0E6E5</accession>
<comment type="caution">
    <text evidence="1">The sequence shown here is derived from an EMBL/GenBank/DDBJ whole genome shotgun (WGS) entry which is preliminary data.</text>
</comment>
<evidence type="ECO:0000313" key="1">
    <source>
        <dbReference type="EMBL" id="KAI7945212.1"/>
    </source>
</evidence>
<reference evidence="2" key="2">
    <citation type="journal article" date="2018" name="Mol. Plant Microbe Interact.">
        <title>Genome sequence resources for the wheat stripe rust pathogen (Puccinia striiformis f. sp. tritici) and the barley stripe rust pathogen (Puccinia striiformis f. sp. hordei).</title>
        <authorList>
            <person name="Xia C."/>
            <person name="Wang M."/>
            <person name="Yin C."/>
            <person name="Cornejo O.E."/>
            <person name="Hulbert S.H."/>
            <person name="Chen X."/>
        </authorList>
    </citation>
    <scope>NUCLEOTIDE SEQUENCE [LARGE SCALE GENOMIC DNA]</scope>
    <source>
        <strain evidence="2">93-210</strain>
    </source>
</reference>
<name>A0ACC0E6E5_9BASI</name>
<dbReference type="EMBL" id="CM045874">
    <property type="protein sequence ID" value="KAI7945212.1"/>
    <property type="molecule type" value="Genomic_DNA"/>
</dbReference>
<proteinExistence type="predicted"/>
<reference evidence="2" key="1">
    <citation type="journal article" date="2018" name="BMC Genomics">
        <title>Genomic insights into host adaptation between the wheat stripe rust pathogen (Puccinia striiformis f. sp. tritici) and the barley stripe rust pathogen (Puccinia striiformis f. sp. hordei).</title>
        <authorList>
            <person name="Xia C."/>
            <person name="Wang M."/>
            <person name="Yin C."/>
            <person name="Cornejo O.E."/>
            <person name="Hulbert S.H."/>
            <person name="Chen X."/>
        </authorList>
    </citation>
    <scope>NUCLEOTIDE SEQUENCE [LARGE SCALE GENOMIC DNA]</scope>
    <source>
        <strain evidence="2">93-210</strain>
    </source>
</reference>
<organism evidence="1 2">
    <name type="scientific">Puccinia striiformis f. sp. tritici</name>
    <dbReference type="NCBI Taxonomy" id="168172"/>
    <lineage>
        <taxon>Eukaryota</taxon>
        <taxon>Fungi</taxon>
        <taxon>Dikarya</taxon>
        <taxon>Basidiomycota</taxon>
        <taxon>Pucciniomycotina</taxon>
        <taxon>Pucciniomycetes</taxon>
        <taxon>Pucciniales</taxon>
        <taxon>Pucciniaceae</taxon>
        <taxon>Puccinia</taxon>
    </lineage>
</organism>
<reference evidence="1 2" key="3">
    <citation type="journal article" date="2022" name="Microbiol. Spectr.">
        <title>Folding features and dynamics of 3D genome architecture in plant fungal pathogens.</title>
        <authorList>
            <person name="Xia C."/>
        </authorList>
    </citation>
    <scope>NUCLEOTIDE SEQUENCE [LARGE SCALE GENOMIC DNA]</scope>
    <source>
        <strain evidence="1 2">93-210</strain>
    </source>
</reference>
<protein>
    <submittedName>
        <fullName evidence="1">Uncharacterized protein</fullName>
    </submittedName>
</protein>
<keyword evidence="2" id="KW-1185">Reference proteome</keyword>
<gene>
    <name evidence="1" type="ORF">MJO28_010907</name>
</gene>
<evidence type="ECO:0000313" key="2">
    <source>
        <dbReference type="Proteomes" id="UP001060170"/>
    </source>
</evidence>
<feature type="non-terminal residue" evidence="1">
    <location>
        <position position="1"/>
    </location>
</feature>
<dbReference type="Proteomes" id="UP001060170">
    <property type="component" value="Chromosome 10"/>
</dbReference>
<sequence>LLPSTIQPSPYNHIRLSIRNLPKSSNAANPAPAIHNMLARTMHNLSALFFTVLLASAPVFNAMSVETGAAMASEDSVKILGTDPAVKNPDTAADSNSLEGYCNKCSWWHHASERCKNGQGRRRPPHQPSSLHENDQRGVTLHNNNEESVQVPSPMLVVGSAKDAVVQPRGNDRRAVTPFARLLSQSQAIRIFCAQTLVAERRDTSARELLSAPSDYTGWLKSTLPERLRVTPTIRNEPRLPHEPVNTAAVRRG</sequence>